<accession>A1ZCV0</accession>
<dbReference type="OrthoDB" id="9784101at2"/>
<dbReference type="PANTHER" id="PTHR43861">
    <property type="entry name" value="TRANS-ACONITATE 2-METHYLTRANSFERASE-RELATED"/>
    <property type="match status" value="1"/>
</dbReference>
<dbReference type="Proteomes" id="UP000004095">
    <property type="component" value="Unassembled WGS sequence"/>
</dbReference>
<dbReference type="eggNOG" id="COG4798">
    <property type="taxonomic scope" value="Bacteria"/>
</dbReference>
<dbReference type="CDD" id="cd02440">
    <property type="entry name" value="AdoMet_MTases"/>
    <property type="match status" value="1"/>
</dbReference>
<protein>
    <recommendedName>
        <fullName evidence="2">Methyltransferase type 12 domain-containing protein</fullName>
    </recommendedName>
</protein>
<dbReference type="AlphaFoldDB" id="A1ZCV0"/>
<dbReference type="SUPFAM" id="SSF53335">
    <property type="entry name" value="S-adenosyl-L-methionine-dependent methyltransferases"/>
    <property type="match status" value="1"/>
</dbReference>
<feature type="signal peptide" evidence="1">
    <location>
        <begin position="1"/>
        <end position="23"/>
    </location>
</feature>
<keyword evidence="1" id="KW-0732">Signal</keyword>
<dbReference type="InterPro" id="IPR029063">
    <property type="entry name" value="SAM-dependent_MTases_sf"/>
</dbReference>
<gene>
    <name evidence="3" type="ORF">M23134_04995</name>
</gene>
<feature type="domain" description="Methyltransferase type 12" evidence="2">
    <location>
        <begin position="56"/>
        <end position="153"/>
    </location>
</feature>
<comment type="caution">
    <text evidence="3">The sequence shown here is derived from an EMBL/GenBank/DDBJ whole genome shotgun (WGS) entry which is preliminary data.</text>
</comment>
<dbReference type="InterPro" id="IPR013217">
    <property type="entry name" value="Methyltransf_12"/>
</dbReference>
<organism evidence="3 4">
    <name type="scientific">Microscilla marina ATCC 23134</name>
    <dbReference type="NCBI Taxonomy" id="313606"/>
    <lineage>
        <taxon>Bacteria</taxon>
        <taxon>Pseudomonadati</taxon>
        <taxon>Bacteroidota</taxon>
        <taxon>Cytophagia</taxon>
        <taxon>Cytophagales</taxon>
        <taxon>Microscillaceae</taxon>
        <taxon>Microscilla</taxon>
    </lineage>
</organism>
<evidence type="ECO:0000313" key="3">
    <source>
        <dbReference type="EMBL" id="EAY31489.1"/>
    </source>
</evidence>
<keyword evidence="4" id="KW-1185">Reference proteome</keyword>
<proteinExistence type="predicted"/>
<sequence length="224" mass="25826">MKNLKTFTFTIVLCLLGATYAIAQYKSDDWKDRDKWQKVPQLLKAMNIRPGAKVADVGCHQGYMTMHLAKAVGKTGKVYGVDLNTYRLDALKEEAIEQGYNNIVTIKGEENDPLLPTGKLDAIIMIDTYHHILEKPLKYLKKLKKALKPGGRLVIVESIRTYRKQLSRDEQKEKHNLDIGFVRYDFKKVGLIPADFKYPLTRWKNKKEVWVWYLAGVKPKEGSR</sequence>
<evidence type="ECO:0000256" key="1">
    <source>
        <dbReference type="SAM" id="SignalP"/>
    </source>
</evidence>
<dbReference type="Gene3D" id="3.40.50.150">
    <property type="entry name" value="Vaccinia Virus protein VP39"/>
    <property type="match status" value="1"/>
</dbReference>
<dbReference type="RefSeq" id="WP_002693120.1">
    <property type="nucleotide sequence ID" value="NZ_AAWS01000002.1"/>
</dbReference>
<dbReference type="Pfam" id="PF08242">
    <property type="entry name" value="Methyltransf_12"/>
    <property type="match status" value="1"/>
</dbReference>
<evidence type="ECO:0000313" key="4">
    <source>
        <dbReference type="Proteomes" id="UP000004095"/>
    </source>
</evidence>
<reference evidence="3 4" key="1">
    <citation type="submission" date="2007-01" db="EMBL/GenBank/DDBJ databases">
        <authorList>
            <person name="Haygood M."/>
            <person name="Podell S."/>
            <person name="Anderson C."/>
            <person name="Hopkinson B."/>
            <person name="Roe K."/>
            <person name="Barbeau K."/>
            <person name="Gaasterland T."/>
            <person name="Ferriera S."/>
            <person name="Johnson J."/>
            <person name="Kravitz S."/>
            <person name="Beeson K."/>
            <person name="Sutton G."/>
            <person name="Rogers Y.-H."/>
            <person name="Friedman R."/>
            <person name="Frazier M."/>
            <person name="Venter J.C."/>
        </authorList>
    </citation>
    <scope>NUCLEOTIDE SEQUENCE [LARGE SCALE GENOMIC DNA]</scope>
    <source>
        <strain evidence="3 4">ATCC 23134</strain>
    </source>
</reference>
<dbReference type="EMBL" id="AAWS01000002">
    <property type="protein sequence ID" value="EAY31489.1"/>
    <property type="molecule type" value="Genomic_DNA"/>
</dbReference>
<evidence type="ECO:0000259" key="2">
    <source>
        <dbReference type="Pfam" id="PF08242"/>
    </source>
</evidence>
<feature type="chain" id="PRO_5002642059" description="Methyltransferase type 12 domain-containing protein" evidence="1">
    <location>
        <begin position="24"/>
        <end position="224"/>
    </location>
</feature>
<name>A1ZCV0_MICM2</name>